<name>A0ABQ5EWW9_9ASTR</name>
<accession>A0ABQ5EWW9</accession>
<proteinExistence type="predicted"/>
<protein>
    <submittedName>
        <fullName evidence="1">Uncharacterized protein</fullName>
    </submittedName>
</protein>
<reference evidence="1" key="1">
    <citation type="journal article" date="2022" name="Int. J. Mol. Sci.">
        <title>Draft Genome of Tanacetum Coccineum: Genomic Comparison of Closely Related Tanacetum-Family Plants.</title>
        <authorList>
            <person name="Yamashiro T."/>
            <person name="Shiraishi A."/>
            <person name="Nakayama K."/>
            <person name="Satake H."/>
        </authorList>
    </citation>
    <scope>NUCLEOTIDE SEQUENCE</scope>
</reference>
<dbReference type="PANTHER" id="PTHR31672">
    <property type="entry name" value="BNACNNG10540D PROTEIN"/>
    <property type="match status" value="1"/>
</dbReference>
<evidence type="ECO:0000313" key="2">
    <source>
        <dbReference type="Proteomes" id="UP001151760"/>
    </source>
</evidence>
<comment type="caution">
    <text evidence="1">The sequence shown here is derived from an EMBL/GenBank/DDBJ whole genome shotgun (WGS) entry which is preliminary data.</text>
</comment>
<dbReference type="EMBL" id="BQNB010016746">
    <property type="protein sequence ID" value="GJT55313.1"/>
    <property type="molecule type" value="Genomic_DNA"/>
</dbReference>
<reference evidence="1" key="2">
    <citation type="submission" date="2022-01" db="EMBL/GenBank/DDBJ databases">
        <authorList>
            <person name="Yamashiro T."/>
            <person name="Shiraishi A."/>
            <person name="Satake H."/>
            <person name="Nakayama K."/>
        </authorList>
    </citation>
    <scope>NUCLEOTIDE SEQUENCE</scope>
</reference>
<sequence length="242" mass="27338">MYNKPYVARATRSSHVAPPLRRHKPFTAQPSRGLYHEVTTFIKVPVDTSVDCDGEVVDILYRFGFDPKTDDYKVVKLTCVLGAPKNSSAIMQLLFSGVLNVVKEWLQVEVFSMRNSSWELITQRFPSHISKICYQDEVYGDGHNSNVHWICYTGEERDRQTVVAFDLSFKTFNEMSLPDSLLVGYQNVLGFLAGKLCAMSCTNVAVKAKSSKIEVRLSSITKIVQYVDSVVWIGPAQYCFVN</sequence>
<organism evidence="1 2">
    <name type="scientific">Tanacetum coccineum</name>
    <dbReference type="NCBI Taxonomy" id="301880"/>
    <lineage>
        <taxon>Eukaryota</taxon>
        <taxon>Viridiplantae</taxon>
        <taxon>Streptophyta</taxon>
        <taxon>Embryophyta</taxon>
        <taxon>Tracheophyta</taxon>
        <taxon>Spermatophyta</taxon>
        <taxon>Magnoliopsida</taxon>
        <taxon>eudicotyledons</taxon>
        <taxon>Gunneridae</taxon>
        <taxon>Pentapetalae</taxon>
        <taxon>asterids</taxon>
        <taxon>campanulids</taxon>
        <taxon>Asterales</taxon>
        <taxon>Asteraceae</taxon>
        <taxon>Asteroideae</taxon>
        <taxon>Anthemideae</taxon>
        <taxon>Anthemidinae</taxon>
        <taxon>Tanacetum</taxon>
    </lineage>
</organism>
<dbReference type="PANTHER" id="PTHR31672:SF13">
    <property type="entry name" value="F-BOX PROTEIN CPR30-LIKE"/>
    <property type="match status" value="1"/>
</dbReference>
<keyword evidence="2" id="KW-1185">Reference proteome</keyword>
<gene>
    <name evidence="1" type="ORF">Tco_0990367</name>
</gene>
<dbReference type="Proteomes" id="UP001151760">
    <property type="component" value="Unassembled WGS sequence"/>
</dbReference>
<dbReference type="InterPro" id="IPR050796">
    <property type="entry name" value="SCF_F-box_component"/>
</dbReference>
<evidence type="ECO:0000313" key="1">
    <source>
        <dbReference type="EMBL" id="GJT55313.1"/>
    </source>
</evidence>